<dbReference type="GO" id="GO:0000981">
    <property type="term" value="F:DNA-binding transcription factor activity, RNA polymerase II-specific"/>
    <property type="evidence" value="ECO:0007669"/>
    <property type="project" value="InterPro"/>
</dbReference>
<gene>
    <name evidence="8" type="ORF">QYM36_007590</name>
</gene>
<feature type="DNA-binding region" description="Homeobox" evidence="5">
    <location>
        <begin position="60"/>
        <end position="119"/>
    </location>
</feature>
<evidence type="ECO:0000256" key="6">
    <source>
        <dbReference type="RuleBase" id="RU000682"/>
    </source>
</evidence>
<evidence type="ECO:0000259" key="7">
    <source>
        <dbReference type="PROSITE" id="PS50071"/>
    </source>
</evidence>
<dbReference type="PANTHER" id="PTHR24333">
    <property type="entry name" value="HOMEO BOX HB9 LIKE A-RELATED"/>
    <property type="match status" value="1"/>
</dbReference>
<dbReference type="InterPro" id="IPR001356">
    <property type="entry name" value="HD"/>
</dbReference>
<evidence type="ECO:0000256" key="4">
    <source>
        <dbReference type="ARBA" id="ARBA00023242"/>
    </source>
</evidence>
<keyword evidence="9" id="KW-1185">Reference proteome</keyword>
<evidence type="ECO:0000313" key="9">
    <source>
        <dbReference type="Proteomes" id="UP001187531"/>
    </source>
</evidence>
<dbReference type="AlphaFoldDB" id="A0AA88LDT4"/>
<name>A0AA88LDT4_ARTSF</name>
<comment type="caution">
    <text evidence="8">The sequence shown here is derived from an EMBL/GenBank/DDBJ whole genome shotgun (WGS) entry which is preliminary data.</text>
</comment>
<evidence type="ECO:0000256" key="3">
    <source>
        <dbReference type="ARBA" id="ARBA00023155"/>
    </source>
</evidence>
<dbReference type="PROSITE" id="PS50071">
    <property type="entry name" value="HOMEOBOX_2"/>
    <property type="match status" value="1"/>
</dbReference>
<dbReference type="Proteomes" id="UP001187531">
    <property type="component" value="Unassembled WGS sequence"/>
</dbReference>
<keyword evidence="2 5" id="KW-0238">DNA-binding</keyword>
<dbReference type="CDD" id="cd00086">
    <property type="entry name" value="homeodomain"/>
    <property type="match status" value="1"/>
</dbReference>
<accession>A0AA88LDT4</accession>
<reference evidence="8" key="1">
    <citation type="submission" date="2023-07" db="EMBL/GenBank/DDBJ databases">
        <title>Chromosome-level genome assembly of Artemia franciscana.</title>
        <authorList>
            <person name="Jo E."/>
        </authorList>
    </citation>
    <scope>NUCLEOTIDE SEQUENCE</scope>
    <source>
        <tissue evidence="8">Whole body</tissue>
    </source>
</reference>
<protein>
    <recommendedName>
        <fullName evidence="7">Homeobox domain-containing protein</fullName>
    </recommendedName>
</protein>
<evidence type="ECO:0000256" key="2">
    <source>
        <dbReference type="ARBA" id="ARBA00023125"/>
    </source>
</evidence>
<dbReference type="SUPFAM" id="SSF46689">
    <property type="entry name" value="Homeodomain-like"/>
    <property type="match status" value="1"/>
</dbReference>
<sequence length="171" mass="20087">MQKRQGRLTDFSVDTILKKSERSLRETVIYNPYNWLSCTRYNPPRLPRSKKEGGSKKKINRSARVPFNNTEIAALEDQYKKTPYLTSREVSELAKVLRITESRVKVWFQNRRARDRREIDGKVYRASSYEQHKMKDGKTKEEVPIFSMENAVLTAYSQCQAIFGRMISNLN</sequence>
<proteinExistence type="predicted"/>
<dbReference type="SMART" id="SM00389">
    <property type="entry name" value="HOX"/>
    <property type="match status" value="1"/>
</dbReference>
<keyword evidence="4 5" id="KW-0539">Nucleus</keyword>
<dbReference type="Gene3D" id="1.10.10.60">
    <property type="entry name" value="Homeodomain-like"/>
    <property type="match status" value="1"/>
</dbReference>
<dbReference type="PROSITE" id="PS00027">
    <property type="entry name" value="HOMEOBOX_1"/>
    <property type="match status" value="1"/>
</dbReference>
<dbReference type="PANTHER" id="PTHR24333:SF5">
    <property type="entry name" value="VENT HOMEOBOX"/>
    <property type="match status" value="1"/>
</dbReference>
<dbReference type="GO" id="GO:0003677">
    <property type="term" value="F:DNA binding"/>
    <property type="evidence" value="ECO:0007669"/>
    <property type="project" value="UniProtKB-UniRule"/>
</dbReference>
<evidence type="ECO:0000313" key="8">
    <source>
        <dbReference type="EMBL" id="KAK2726792.1"/>
    </source>
</evidence>
<organism evidence="8 9">
    <name type="scientific">Artemia franciscana</name>
    <name type="common">Brine shrimp</name>
    <name type="synonym">Artemia sanfranciscana</name>
    <dbReference type="NCBI Taxonomy" id="6661"/>
    <lineage>
        <taxon>Eukaryota</taxon>
        <taxon>Metazoa</taxon>
        <taxon>Ecdysozoa</taxon>
        <taxon>Arthropoda</taxon>
        <taxon>Crustacea</taxon>
        <taxon>Branchiopoda</taxon>
        <taxon>Anostraca</taxon>
        <taxon>Artemiidae</taxon>
        <taxon>Artemia</taxon>
    </lineage>
</organism>
<keyword evidence="3 5" id="KW-0371">Homeobox</keyword>
<comment type="subcellular location">
    <subcellularLocation>
        <location evidence="1 5 6">Nucleus</location>
    </subcellularLocation>
</comment>
<evidence type="ECO:0000256" key="1">
    <source>
        <dbReference type="ARBA" id="ARBA00004123"/>
    </source>
</evidence>
<dbReference type="GO" id="GO:0005634">
    <property type="term" value="C:nucleus"/>
    <property type="evidence" value="ECO:0007669"/>
    <property type="project" value="UniProtKB-SubCell"/>
</dbReference>
<dbReference type="Pfam" id="PF00046">
    <property type="entry name" value="Homeodomain"/>
    <property type="match status" value="1"/>
</dbReference>
<dbReference type="InterPro" id="IPR050848">
    <property type="entry name" value="Homeobox_TF"/>
</dbReference>
<dbReference type="InterPro" id="IPR017970">
    <property type="entry name" value="Homeobox_CS"/>
</dbReference>
<feature type="domain" description="Homeobox" evidence="7">
    <location>
        <begin position="58"/>
        <end position="118"/>
    </location>
</feature>
<dbReference type="InterPro" id="IPR009057">
    <property type="entry name" value="Homeodomain-like_sf"/>
</dbReference>
<dbReference type="EMBL" id="JAVRJZ010000001">
    <property type="protein sequence ID" value="KAK2726792.1"/>
    <property type="molecule type" value="Genomic_DNA"/>
</dbReference>
<evidence type="ECO:0000256" key="5">
    <source>
        <dbReference type="PROSITE-ProRule" id="PRU00108"/>
    </source>
</evidence>